<accession>A0AAE3GVX6</accession>
<dbReference type="EMBL" id="JAMZMM010000249">
    <property type="protein sequence ID" value="MCP2730868.1"/>
    <property type="molecule type" value="Genomic_DNA"/>
</dbReference>
<dbReference type="RefSeq" id="WP_254013618.1">
    <property type="nucleotide sequence ID" value="NZ_JAMZMM010000249.1"/>
</dbReference>
<dbReference type="AlphaFoldDB" id="A0AAE3GVX6"/>
<reference evidence="1" key="1">
    <citation type="submission" date="2022-06" db="EMBL/GenBank/DDBJ databases">
        <title>New cyanobacteria of genus Symplocastrum in benthos of Lake Baikal.</title>
        <authorList>
            <person name="Sorokovikova E."/>
            <person name="Tikhonova I."/>
            <person name="Krasnopeev A."/>
            <person name="Evseev P."/>
            <person name="Gladkikh A."/>
            <person name="Belykh O."/>
        </authorList>
    </citation>
    <scope>NUCLEOTIDE SEQUENCE</scope>
    <source>
        <strain evidence="1">BBK-W-15</strain>
    </source>
</reference>
<evidence type="ECO:0000313" key="1">
    <source>
        <dbReference type="EMBL" id="MCP2730868.1"/>
    </source>
</evidence>
<sequence>METYRKDLDYWFERQQEYQRALKAIESKGEGTESVWKLKGKLEAVEEMIAYLQRRIGS</sequence>
<evidence type="ECO:0000313" key="2">
    <source>
        <dbReference type="Proteomes" id="UP001204953"/>
    </source>
</evidence>
<protein>
    <submittedName>
        <fullName evidence="1">Uncharacterized protein</fullName>
    </submittedName>
</protein>
<gene>
    <name evidence="1" type="ORF">NJ959_20790</name>
</gene>
<proteinExistence type="predicted"/>
<name>A0AAE3GVX6_9CYAN</name>
<dbReference type="Proteomes" id="UP001204953">
    <property type="component" value="Unassembled WGS sequence"/>
</dbReference>
<comment type="caution">
    <text evidence="1">The sequence shown here is derived from an EMBL/GenBank/DDBJ whole genome shotgun (WGS) entry which is preliminary data.</text>
</comment>
<keyword evidence="2" id="KW-1185">Reference proteome</keyword>
<organism evidence="1 2">
    <name type="scientific">Limnofasciculus baicalensis BBK-W-15</name>
    <dbReference type="NCBI Taxonomy" id="2699891"/>
    <lineage>
        <taxon>Bacteria</taxon>
        <taxon>Bacillati</taxon>
        <taxon>Cyanobacteriota</taxon>
        <taxon>Cyanophyceae</taxon>
        <taxon>Coleofasciculales</taxon>
        <taxon>Coleofasciculaceae</taxon>
        <taxon>Limnofasciculus</taxon>
        <taxon>Limnofasciculus baicalensis</taxon>
    </lineage>
</organism>